<comment type="caution">
    <text evidence="2">The sequence shown here is derived from an EMBL/GenBank/DDBJ whole genome shotgun (WGS) entry which is preliminary data.</text>
</comment>
<evidence type="ECO:0000313" key="3">
    <source>
        <dbReference type="Proteomes" id="UP000567885"/>
    </source>
</evidence>
<name>A0A8H5TLT9_FUSHE</name>
<feature type="region of interest" description="Disordered" evidence="1">
    <location>
        <begin position="26"/>
        <end position="64"/>
    </location>
</feature>
<gene>
    <name evidence="2" type="ORF">FHETE_3380</name>
</gene>
<dbReference type="AlphaFoldDB" id="A0A8H5TLT9"/>
<dbReference type="Proteomes" id="UP000567885">
    <property type="component" value="Unassembled WGS sequence"/>
</dbReference>
<dbReference type="EMBL" id="JAAGWQ010000053">
    <property type="protein sequence ID" value="KAF5673466.1"/>
    <property type="molecule type" value="Genomic_DNA"/>
</dbReference>
<feature type="compositionally biased region" description="Basic residues" evidence="1">
    <location>
        <begin position="115"/>
        <end position="134"/>
    </location>
</feature>
<evidence type="ECO:0000256" key="1">
    <source>
        <dbReference type="SAM" id="MobiDB-lite"/>
    </source>
</evidence>
<feature type="region of interest" description="Disordered" evidence="1">
    <location>
        <begin position="227"/>
        <end position="283"/>
    </location>
</feature>
<sequence>MSIHPFNYGGDGIPYSDAALTPSCYSSDISRQPSDLGIPPIPASPYPESMTSQSKNSIDDHLPPVNLLSHIHTRESSGATKPPSIHEEAIRHRLKKKNRDLGSSEELSQSSCERQKHHRHRHHSHRAYHSHHPHQRNDRRLSRSRRRTKRLDIPTDVELLPQPLVNKVDVVKPVKKDNNTGNITWRRLSQGIRIGKSRNVEPTEEKPSVAIEVKTRRRSKWKFWSKKECNDDDEAQSPTTVKSKDEPGVRDDSESRSSMLELIGEEPLPVQSPTVLKRVPGED</sequence>
<keyword evidence="3" id="KW-1185">Reference proteome</keyword>
<proteinExistence type="predicted"/>
<feature type="region of interest" description="Disordered" evidence="1">
    <location>
        <begin position="96"/>
        <end position="154"/>
    </location>
</feature>
<protein>
    <submittedName>
        <fullName evidence="2">Uncharacterized protein</fullName>
    </submittedName>
</protein>
<dbReference type="OrthoDB" id="5097987at2759"/>
<feature type="compositionally biased region" description="Basic and acidic residues" evidence="1">
    <location>
        <begin position="242"/>
        <end position="255"/>
    </location>
</feature>
<reference evidence="2 3" key="1">
    <citation type="submission" date="2020-05" db="EMBL/GenBank/DDBJ databases">
        <title>Identification and distribution of gene clusters putatively required for synthesis of sphingolipid metabolism inhibitors in phylogenetically diverse species of the filamentous fungus Fusarium.</title>
        <authorList>
            <person name="Kim H.-S."/>
            <person name="Busman M."/>
            <person name="Brown D.W."/>
            <person name="Divon H."/>
            <person name="Uhlig S."/>
            <person name="Proctor R.H."/>
        </authorList>
    </citation>
    <scope>NUCLEOTIDE SEQUENCE [LARGE SCALE GENOMIC DNA]</scope>
    <source>
        <strain evidence="2 3">NRRL 20693</strain>
    </source>
</reference>
<accession>A0A8H5TLT9</accession>
<evidence type="ECO:0000313" key="2">
    <source>
        <dbReference type="EMBL" id="KAF5673466.1"/>
    </source>
</evidence>
<organism evidence="2 3">
    <name type="scientific">Fusarium heterosporum</name>
    <dbReference type="NCBI Taxonomy" id="42747"/>
    <lineage>
        <taxon>Eukaryota</taxon>
        <taxon>Fungi</taxon>
        <taxon>Dikarya</taxon>
        <taxon>Ascomycota</taxon>
        <taxon>Pezizomycotina</taxon>
        <taxon>Sordariomycetes</taxon>
        <taxon>Hypocreomycetidae</taxon>
        <taxon>Hypocreales</taxon>
        <taxon>Nectriaceae</taxon>
        <taxon>Fusarium</taxon>
        <taxon>Fusarium heterosporum species complex</taxon>
    </lineage>
</organism>